<keyword evidence="2" id="KW-1185">Reference proteome</keyword>
<dbReference type="Proteomes" id="UP001610334">
    <property type="component" value="Unassembled WGS sequence"/>
</dbReference>
<proteinExistence type="predicted"/>
<reference evidence="1 2" key="1">
    <citation type="submission" date="2024-07" db="EMBL/GenBank/DDBJ databases">
        <title>Section-level genome sequencing and comparative genomics of Aspergillus sections Usti and Cavernicolus.</title>
        <authorList>
            <consortium name="Lawrence Berkeley National Laboratory"/>
            <person name="Nybo J.L."/>
            <person name="Vesth T.C."/>
            <person name="Theobald S."/>
            <person name="Frisvad J.C."/>
            <person name="Larsen T.O."/>
            <person name="Kjaerboelling I."/>
            <person name="Rothschild-Mancinelli K."/>
            <person name="Lyhne E.K."/>
            <person name="Kogle M.E."/>
            <person name="Barry K."/>
            <person name="Clum A."/>
            <person name="Na H."/>
            <person name="Ledsgaard L."/>
            <person name="Lin J."/>
            <person name="Lipzen A."/>
            <person name="Kuo A."/>
            <person name="Riley R."/>
            <person name="Mondo S."/>
            <person name="Labutti K."/>
            <person name="Haridas S."/>
            <person name="Pangalinan J."/>
            <person name="Salamov A.A."/>
            <person name="Simmons B.A."/>
            <person name="Magnuson J.K."/>
            <person name="Chen J."/>
            <person name="Drula E."/>
            <person name="Henrissat B."/>
            <person name="Wiebenga A."/>
            <person name="Lubbers R.J."/>
            <person name="Gomes A.C."/>
            <person name="Makela M.R."/>
            <person name="Stajich J."/>
            <person name="Grigoriev I.V."/>
            <person name="Mortensen U.H."/>
            <person name="De Vries R.P."/>
            <person name="Baker S.E."/>
            <person name="Andersen M.R."/>
        </authorList>
    </citation>
    <scope>NUCLEOTIDE SEQUENCE [LARGE SCALE GENOMIC DNA]</scope>
    <source>
        <strain evidence="1 2">CBS 588.65</strain>
    </source>
</reference>
<dbReference type="EMBL" id="JBFXLT010000001">
    <property type="protein sequence ID" value="KAL2823126.1"/>
    <property type="molecule type" value="Genomic_DNA"/>
</dbReference>
<comment type="caution">
    <text evidence="1">The sequence shown here is derived from an EMBL/GenBank/DDBJ whole genome shotgun (WGS) entry which is preliminary data.</text>
</comment>
<gene>
    <name evidence="1" type="ORF">BJX63DRAFT_7420</name>
</gene>
<evidence type="ECO:0000313" key="1">
    <source>
        <dbReference type="EMBL" id="KAL2823126.1"/>
    </source>
</evidence>
<accession>A0ABR4I5V3</accession>
<evidence type="ECO:0000313" key="2">
    <source>
        <dbReference type="Proteomes" id="UP001610334"/>
    </source>
</evidence>
<sequence>MRSGCLGALACSRSDNIVICLSDDNVKRPEIERTADRASTAAEGCRPRKFHECEPATRTYFGRWGGFEGLTVPGFRISAERACPPRCCSARGAALVLIYRPDDPGGHLTQVMLCYHFVIKVAIAVAIDLSAVHQGIAFRPPTVSQTLGRGATAVPLNEPAV</sequence>
<protein>
    <submittedName>
        <fullName evidence="1">Uncharacterized protein</fullName>
    </submittedName>
</protein>
<organism evidence="1 2">
    <name type="scientific">Aspergillus granulosus</name>
    <dbReference type="NCBI Taxonomy" id="176169"/>
    <lineage>
        <taxon>Eukaryota</taxon>
        <taxon>Fungi</taxon>
        <taxon>Dikarya</taxon>
        <taxon>Ascomycota</taxon>
        <taxon>Pezizomycotina</taxon>
        <taxon>Eurotiomycetes</taxon>
        <taxon>Eurotiomycetidae</taxon>
        <taxon>Eurotiales</taxon>
        <taxon>Aspergillaceae</taxon>
        <taxon>Aspergillus</taxon>
        <taxon>Aspergillus subgen. Nidulantes</taxon>
    </lineage>
</organism>
<name>A0ABR4I5V3_9EURO</name>